<comment type="caution">
    <text evidence="2">The sequence shown here is derived from an EMBL/GenBank/DDBJ whole genome shotgun (WGS) entry which is preliminary data.</text>
</comment>
<proteinExistence type="predicted"/>
<dbReference type="RefSeq" id="WP_094886730.1">
    <property type="nucleotide sequence ID" value="NZ_NPMS01000008.1"/>
</dbReference>
<dbReference type="AlphaFoldDB" id="A0A265N6U0"/>
<organism evidence="2 3">
    <name type="scientific">Virgibacillus indicus</name>
    <dbReference type="NCBI Taxonomy" id="2024554"/>
    <lineage>
        <taxon>Bacteria</taxon>
        <taxon>Bacillati</taxon>
        <taxon>Bacillota</taxon>
        <taxon>Bacilli</taxon>
        <taxon>Bacillales</taxon>
        <taxon>Bacillaceae</taxon>
        <taxon>Virgibacillus</taxon>
    </lineage>
</organism>
<dbReference type="EMBL" id="NPMS01000008">
    <property type="protein sequence ID" value="OZU87702.1"/>
    <property type="molecule type" value="Genomic_DNA"/>
</dbReference>
<keyword evidence="1" id="KW-0812">Transmembrane</keyword>
<evidence type="ECO:0000313" key="3">
    <source>
        <dbReference type="Proteomes" id="UP000216498"/>
    </source>
</evidence>
<accession>A0A265N6U0</accession>
<reference evidence="2 3" key="1">
    <citation type="submission" date="2017-08" db="EMBL/GenBank/DDBJ databases">
        <title>Virgibacillus indicus sp. nov. and Virgibacillus profoundi sp. nov, two moderately halophilic bacteria isolated from marine sediment by using the Microfluidic Streak Plate.</title>
        <authorList>
            <person name="Xu B."/>
            <person name="Hu B."/>
            <person name="Wang J."/>
            <person name="Zhu Y."/>
            <person name="Huang L."/>
            <person name="Du W."/>
            <person name="Huang Y."/>
        </authorList>
    </citation>
    <scope>NUCLEOTIDE SEQUENCE [LARGE SCALE GENOMIC DNA]</scope>
    <source>
        <strain evidence="2 3">IO3-P2-C2</strain>
    </source>
</reference>
<name>A0A265N6U0_9BACI</name>
<feature type="transmembrane region" description="Helical" evidence="1">
    <location>
        <begin position="56"/>
        <end position="76"/>
    </location>
</feature>
<evidence type="ECO:0000256" key="1">
    <source>
        <dbReference type="SAM" id="Phobius"/>
    </source>
</evidence>
<gene>
    <name evidence="2" type="ORF">CIL03_15150</name>
</gene>
<keyword evidence="3" id="KW-1185">Reference proteome</keyword>
<keyword evidence="1" id="KW-0472">Membrane</keyword>
<dbReference type="Proteomes" id="UP000216498">
    <property type="component" value="Unassembled WGS sequence"/>
</dbReference>
<protein>
    <submittedName>
        <fullName evidence="2">Uncharacterized protein</fullName>
    </submittedName>
</protein>
<keyword evidence="1" id="KW-1133">Transmembrane helix</keyword>
<evidence type="ECO:0000313" key="2">
    <source>
        <dbReference type="EMBL" id="OZU87702.1"/>
    </source>
</evidence>
<feature type="transmembrane region" description="Helical" evidence="1">
    <location>
        <begin position="7"/>
        <end position="30"/>
    </location>
</feature>
<dbReference type="OrthoDB" id="2454526at2"/>
<sequence length="82" mass="9144">MLKYIGFTVIFIGTYLLLQIITGVVSTMFYTPDVSTVLETGKIFPDKIEFGNTDPLLVILFGIISFCVAIAVMKFFKVIAKQ</sequence>